<feature type="binding site" evidence="2">
    <location>
        <position position="102"/>
    </location>
    <ligand>
        <name>Zn(2+)</name>
        <dbReference type="ChEBI" id="CHEBI:29105"/>
    </ligand>
</feature>
<dbReference type="KEGG" id="gaz:Pan241w_37640"/>
<dbReference type="EC" id="4.2.1.1" evidence="4"/>
<dbReference type="Gene3D" id="3.40.1050.10">
    <property type="entry name" value="Carbonic anhydrase"/>
    <property type="match status" value="1"/>
</dbReference>
<protein>
    <submittedName>
        <fullName evidence="4">Carbonic anhydrase 2</fullName>
        <ecNumber evidence="4">4.2.1.1</ecNumber>
    </submittedName>
</protein>
<evidence type="ECO:0000256" key="3">
    <source>
        <dbReference type="SAM" id="MobiDB-lite"/>
    </source>
</evidence>
<dbReference type="InterPro" id="IPR036874">
    <property type="entry name" value="Carbonic_anhydrase_sf"/>
</dbReference>
<dbReference type="GO" id="GO:0004089">
    <property type="term" value="F:carbonate dehydratase activity"/>
    <property type="evidence" value="ECO:0007669"/>
    <property type="project" value="UniProtKB-EC"/>
</dbReference>
<dbReference type="SUPFAM" id="SSF53056">
    <property type="entry name" value="beta-carbonic anhydrase, cab"/>
    <property type="match status" value="1"/>
</dbReference>
<dbReference type="Pfam" id="PF00484">
    <property type="entry name" value="Pro_CA"/>
    <property type="match status" value="1"/>
</dbReference>
<reference evidence="4 5" key="1">
    <citation type="submission" date="2019-02" db="EMBL/GenBank/DDBJ databases">
        <title>Deep-cultivation of Planctomycetes and their phenomic and genomic characterization uncovers novel biology.</title>
        <authorList>
            <person name="Wiegand S."/>
            <person name="Jogler M."/>
            <person name="Boedeker C."/>
            <person name="Pinto D."/>
            <person name="Vollmers J."/>
            <person name="Rivas-Marin E."/>
            <person name="Kohn T."/>
            <person name="Peeters S.H."/>
            <person name="Heuer A."/>
            <person name="Rast P."/>
            <person name="Oberbeckmann S."/>
            <person name="Bunk B."/>
            <person name="Jeske O."/>
            <person name="Meyerdierks A."/>
            <person name="Storesund J.E."/>
            <person name="Kallscheuer N."/>
            <person name="Luecker S."/>
            <person name="Lage O.M."/>
            <person name="Pohl T."/>
            <person name="Merkel B.J."/>
            <person name="Hornburger P."/>
            <person name="Mueller R.-W."/>
            <person name="Bruemmer F."/>
            <person name="Labrenz M."/>
            <person name="Spormann A.M."/>
            <person name="Op den Camp H."/>
            <person name="Overmann J."/>
            <person name="Amann R."/>
            <person name="Jetten M.S.M."/>
            <person name="Mascher T."/>
            <person name="Medema M.H."/>
            <person name="Devos D.P."/>
            <person name="Kaster A.-K."/>
            <person name="Ovreas L."/>
            <person name="Rohde M."/>
            <person name="Galperin M.Y."/>
            <person name="Jogler C."/>
        </authorList>
    </citation>
    <scope>NUCLEOTIDE SEQUENCE [LARGE SCALE GENOMIC DNA]</scope>
    <source>
        <strain evidence="4 5">Pan241w</strain>
    </source>
</reference>
<dbReference type="PANTHER" id="PTHR11002">
    <property type="entry name" value="CARBONIC ANHYDRASE"/>
    <property type="match status" value="1"/>
</dbReference>
<keyword evidence="2" id="KW-0862">Zinc</keyword>
<evidence type="ECO:0000313" key="5">
    <source>
        <dbReference type="Proteomes" id="UP000317171"/>
    </source>
</evidence>
<dbReference type="SMART" id="SM00947">
    <property type="entry name" value="Pro_CA"/>
    <property type="match status" value="1"/>
</dbReference>
<dbReference type="Proteomes" id="UP000317171">
    <property type="component" value="Chromosome"/>
</dbReference>
<feature type="binding site" evidence="2">
    <location>
        <position position="153"/>
    </location>
    <ligand>
        <name>Zn(2+)</name>
        <dbReference type="ChEBI" id="CHEBI:29105"/>
    </ligand>
</feature>
<proteinExistence type="inferred from homology"/>
<keyword evidence="4" id="KW-0456">Lyase</keyword>
<keyword evidence="2" id="KW-0479">Metal-binding</keyword>
<organism evidence="4 5">
    <name type="scientific">Gimesia alba</name>
    <dbReference type="NCBI Taxonomy" id="2527973"/>
    <lineage>
        <taxon>Bacteria</taxon>
        <taxon>Pseudomonadati</taxon>
        <taxon>Planctomycetota</taxon>
        <taxon>Planctomycetia</taxon>
        <taxon>Planctomycetales</taxon>
        <taxon>Planctomycetaceae</taxon>
        <taxon>Gimesia</taxon>
    </lineage>
</organism>
<evidence type="ECO:0000256" key="1">
    <source>
        <dbReference type="ARBA" id="ARBA00006217"/>
    </source>
</evidence>
<dbReference type="AlphaFoldDB" id="A0A517RIG5"/>
<feature type="binding site" evidence="2">
    <location>
        <position position="100"/>
    </location>
    <ligand>
        <name>Zn(2+)</name>
        <dbReference type="ChEBI" id="CHEBI:29105"/>
    </ligand>
</feature>
<feature type="compositionally biased region" description="Basic and acidic residues" evidence="3">
    <location>
        <begin position="256"/>
        <end position="275"/>
    </location>
</feature>
<keyword evidence="5" id="KW-1185">Reference proteome</keyword>
<name>A0A517RIG5_9PLAN</name>
<sequence>MLACCFVFLIVTGCAQDNNQPAATKTSGNTDGEIEVDVKPLVNRVLTQEEQNALTPDQVLTLLKEGNQRFVDGTLTARDHSKQVREAALGQYPKAVILSCLDSRVPVEDVFDRGIGDIFVARVAGNFENTDILGSMEFACKVAGSKLVFVLGHESCGAVNGAIDGVELGNITAMLANIQPAVDHFKDYKGDRTSKNPEFVKMVTAQNVLGTIDRPGTHASFGFELCEEHNQGGDAPDDPGKQMGLGCTSEDGSDIGEERSKREQNCHNAEKKLDT</sequence>
<comment type="similarity">
    <text evidence="1">Belongs to the beta-class carbonic anhydrase family.</text>
</comment>
<dbReference type="GO" id="GO:0008270">
    <property type="term" value="F:zinc ion binding"/>
    <property type="evidence" value="ECO:0007669"/>
    <property type="project" value="InterPro"/>
</dbReference>
<dbReference type="EMBL" id="CP036269">
    <property type="protein sequence ID" value="QDT43662.1"/>
    <property type="molecule type" value="Genomic_DNA"/>
</dbReference>
<dbReference type="PANTHER" id="PTHR11002:SF79">
    <property type="entry name" value="CARBONIC ANHYDRASE 2"/>
    <property type="match status" value="1"/>
</dbReference>
<feature type="region of interest" description="Disordered" evidence="3">
    <location>
        <begin position="228"/>
        <end position="275"/>
    </location>
</feature>
<evidence type="ECO:0000256" key="2">
    <source>
        <dbReference type="PIRSR" id="PIRSR601765-1"/>
    </source>
</evidence>
<feature type="binding site" evidence="2">
    <location>
        <position position="156"/>
    </location>
    <ligand>
        <name>Zn(2+)</name>
        <dbReference type="ChEBI" id="CHEBI:29105"/>
    </ligand>
</feature>
<accession>A0A517RIG5</accession>
<dbReference type="InterPro" id="IPR001765">
    <property type="entry name" value="Carbonic_anhydrase"/>
</dbReference>
<gene>
    <name evidence="4" type="primary">mtcA2_1</name>
    <name evidence="4" type="ORF">Pan241w_37640</name>
</gene>
<dbReference type="NCBIfam" id="NF011765">
    <property type="entry name" value="PRK15219.1"/>
    <property type="match status" value="1"/>
</dbReference>
<comment type="cofactor">
    <cofactor evidence="2">
        <name>Zn(2+)</name>
        <dbReference type="ChEBI" id="CHEBI:29105"/>
    </cofactor>
    <text evidence="2">Binds 1 zinc ion per subunit.</text>
</comment>
<evidence type="ECO:0000313" key="4">
    <source>
        <dbReference type="EMBL" id="QDT43662.1"/>
    </source>
</evidence>